<evidence type="ECO:0000256" key="1">
    <source>
        <dbReference type="ARBA" id="ARBA00022737"/>
    </source>
</evidence>
<dbReference type="PANTHER" id="PTHR44227:SF3">
    <property type="entry name" value="PROTEIN O-MANNOSYL-TRANSFERASE TMTC4"/>
    <property type="match status" value="1"/>
</dbReference>
<evidence type="ECO:0000313" key="6">
    <source>
        <dbReference type="Proteomes" id="UP001431776"/>
    </source>
</evidence>
<evidence type="ECO:0000256" key="2">
    <source>
        <dbReference type="ARBA" id="ARBA00022803"/>
    </source>
</evidence>
<feature type="repeat" description="TPR" evidence="3">
    <location>
        <begin position="170"/>
        <end position="203"/>
    </location>
</feature>
<keyword evidence="1" id="KW-0677">Repeat</keyword>
<dbReference type="InterPro" id="IPR019734">
    <property type="entry name" value="TPR_rpt"/>
</dbReference>
<dbReference type="PROSITE" id="PS51257">
    <property type="entry name" value="PROKAR_LIPOPROTEIN"/>
    <property type="match status" value="1"/>
</dbReference>
<organism evidence="5 6">
    <name type="scientific">Anaerobaca lacustris</name>
    <dbReference type="NCBI Taxonomy" id="3044600"/>
    <lineage>
        <taxon>Bacteria</taxon>
        <taxon>Pseudomonadati</taxon>
        <taxon>Planctomycetota</taxon>
        <taxon>Phycisphaerae</taxon>
        <taxon>Sedimentisphaerales</taxon>
        <taxon>Anaerobacaceae</taxon>
        <taxon>Anaerobaca</taxon>
    </lineage>
</organism>
<feature type="repeat" description="TPR" evidence="3">
    <location>
        <begin position="66"/>
        <end position="99"/>
    </location>
</feature>
<dbReference type="EMBL" id="JASCXX010000007">
    <property type="protein sequence ID" value="MDI6448899.1"/>
    <property type="molecule type" value="Genomic_DNA"/>
</dbReference>
<accession>A0AAW6TZP9</accession>
<gene>
    <name evidence="5" type="ORF">QJ522_07560</name>
</gene>
<dbReference type="PROSITE" id="PS50005">
    <property type="entry name" value="TPR"/>
    <property type="match status" value="2"/>
</dbReference>
<keyword evidence="2 3" id="KW-0802">TPR repeat</keyword>
<dbReference type="RefSeq" id="WP_349244309.1">
    <property type="nucleotide sequence ID" value="NZ_JASCXX010000007.1"/>
</dbReference>
<keyword evidence="6" id="KW-1185">Reference proteome</keyword>
<evidence type="ECO:0008006" key="7">
    <source>
        <dbReference type="Google" id="ProtNLM"/>
    </source>
</evidence>
<proteinExistence type="predicted"/>
<evidence type="ECO:0000256" key="4">
    <source>
        <dbReference type="SAM" id="SignalP"/>
    </source>
</evidence>
<dbReference type="SUPFAM" id="SSF48452">
    <property type="entry name" value="TPR-like"/>
    <property type="match status" value="1"/>
</dbReference>
<evidence type="ECO:0000256" key="3">
    <source>
        <dbReference type="PROSITE-ProRule" id="PRU00339"/>
    </source>
</evidence>
<feature type="chain" id="PRO_5043891127" description="Tetratricopeptide repeat protein" evidence="4">
    <location>
        <begin position="31"/>
        <end position="230"/>
    </location>
</feature>
<dbReference type="AlphaFoldDB" id="A0AAW6TZP9"/>
<dbReference type="SMART" id="SM00028">
    <property type="entry name" value="TPR"/>
    <property type="match status" value="3"/>
</dbReference>
<evidence type="ECO:0000313" key="5">
    <source>
        <dbReference type="EMBL" id="MDI6448899.1"/>
    </source>
</evidence>
<dbReference type="InterPro" id="IPR011990">
    <property type="entry name" value="TPR-like_helical_dom_sf"/>
</dbReference>
<dbReference type="Gene3D" id="1.25.40.10">
    <property type="entry name" value="Tetratricopeptide repeat domain"/>
    <property type="match status" value="2"/>
</dbReference>
<dbReference type="Proteomes" id="UP001431776">
    <property type="component" value="Unassembled WGS sequence"/>
</dbReference>
<dbReference type="InterPro" id="IPR052346">
    <property type="entry name" value="O-mannosyl-transferase_TMTC"/>
</dbReference>
<dbReference type="PANTHER" id="PTHR44227">
    <property type="match status" value="1"/>
</dbReference>
<comment type="caution">
    <text evidence="5">The sequence shown here is derived from an EMBL/GenBank/DDBJ whole genome shotgun (WGS) entry which is preliminary data.</text>
</comment>
<keyword evidence="4" id="KW-0732">Signal</keyword>
<sequence length="230" mass="25720">MTGERKSRKTPATGSMPAFLLFAVASLVLAGCATTTQSTVDSTGVVPSEKGERELLADIERKFENPQAHYELGRLYARSRQWSKAEYHYNNALGFDPALRAAQAGLVKLFVDQGQSAKAEQFASSYIRTLEISRHERELLRLAWEFEKVGLDEYALRCFRQALAIAPDSFEANKQMGFYYLGKNDTARARQYLSRSFEINPRQPDVAGALGTLGVVVESPESPPMTMERR</sequence>
<reference evidence="5" key="1">
    <citation type="submission" date="2023-05" db="EMBL/GenBank/DDBJ databases">
        <title>Anaerotaeda fermentans gen. nov., sp. nov., a novel anaerobic planctomycete of the new family within the order Sedimentisphaerales isolated from Taman Peninsula, Russia.</title>
        <authorList>
            <person name="Khomyakova M.A."/>
            <person name="Merkel A.Y."/>
            <person name="Slobodkin A.I."/>
        </authorList>
    </citation>
    <scope>NUCLEOTIDE SEQUENCE</scope>
    <source>
        <strain evidence="5">M17dextr</strain>
    </source>
</reference>
<name>A0AAW6TZP9_9BACT</name>
<protein>
    <recommendedName>
        <fullName evidence="7">Tetratricopeptide repeat protein</fullName>
    </recommendedName>
</protein>
<feature type="signal peptide" evidence="4">
    <location>
        <begin position="1"/>
        <end position="30"/>
    </location>
</feature>